<dbReference type="AlphaFoldDB" id="A0A0D2CFA3"/>
<proteinExistence type="predicted"/>
<dbReference type="EMBL" id="KN846961">
    <property type="protein sequence ID" value="KIW63816.1"/>
    <property type="molecule type" value="Genomic_DNA"/>
</dbReference>
<evidence type="ECO:0000313" key="2">
    <source>
        <dbReference type="Proteomes" id="UP000054266"/>
    </source>
</evidence>
<gene>
    <name evidence="1" type="ORF">PV04_08788</name>
</gene>
<sequence length="70" mass="7606">MSHFTIGTFVATTATALAPFLAAYYLPVPQQRLQTSTAALSTLPKPRPLAALRETREQATKTQGAEFELL</sequence>
<protein>
    <submittedName>
        <fullName evidence="1">Uncharacterized protein</fullName>
    </submittedName>
</protein>
<accession>A0A0D2CFA3</accession>
<name>A0A0D2CFA3_9EURO</name>
<reference evidence="1 2" key="1">
    <citation type="submission" date="2015-01" db="EMBL/GenBank/DDBJ databases">
        <title>The Genome Sequence of Capronia semiimmersa CBS27337.</title>
        <authorList>
            <consortium name="The Broad Institute Genomics Platform"/>
            <person name="Cuomo C."/>
            <person name="de Hoog S."/>
            <person name="Gorbushina A."/>
            <person name="Stielow B."/>
            <person name="Teixiera M."/>
            <person name="Abouelleil A."/>
            <person name="Chapman S.B."/>
            <person name="Priest M."/>
            <person name="Young S.K."/>
            <person name="Wortman J."/>
            <person name="Nusbaum C."/>
            <person name="Birren B."/>
        </authorList>
    </citation>
    <scope>NUCLEOTIDE SEQUENCE [LARGE SCALE GENOMIC DNA]</scope>
    <source>
        <strain evidence="1 2">CBS 27337</strain>
    </source>
</reference>
<evidence type="ECO:0000313" key="1">
    <source>
        <dbReference type="EMBL" id="KIW63816.1"/>
    </source>
</evidence>
<keyword evidence="2" id="KW-1185">Reference proteome</keyword>
<dbReference type="Proteomes" id="UP000054266">
    <property type="component" value="Unassembled WGS sequence"/>
</dbReference>
<dbReference type="HOGENOM" id="CLU_2793786_0_0_1"/>
<organism evidence="1 2">
    <name type="scientific">Phialophora macrospora</name>
    <dbReference type="NCBI Taxonomy" id="1851006"/>
    <lineage>
        <taxon>Eukaryota</taxon>
        <taxon>Fungi</taxon>
        <taxon>Dikarya</taxon>
        <taxon>Ascomycota</taxon>
        <taxon>Pezizomycotina</taxon>
        <taxon>Eurotiomycetes</taxon>
        <taxon>Chaetothyriomycetidae</taxon>
        <taxon>Chaetothyriales</taxon>
        <taxon>Herpotrichiellaceae</taxon>
        <taxon>Phialophora</taxon>
    </lineage>
</organism>